<dbReference type="SMART" id="SM00448">
    <property type="entry name" value="REC"/>
    <property type="match status" value="1"/>
</dbReference>
<evidence type="ECO:0000259" key="3">
    <source>
        <dbReference type="PROSITE" id="PS50110"/>
    </source>
</evidence>
<evidence type="ECO:0000313" key="4">
    <source>
        <dbReference type="EMBL" id="MEN2785783.1"/>
    </source>
</evidence>
<sequence length="135" mass="14862">MTTSTVPYALVVDDDALILMHACDILEEAGFRFYEAGSGDEAKELLAAHAEEVTLLFSDVEMPGETDGFALARHVAEHWPWIEIVIASGRLLPELGDMPDKATFITKPFNSQMVIGHLQEKLPDGKKPEPLKRAS</sequence>
<organism evidence="4 5">
    <name type="scientific">Sphingomonas qilianensis</name>
    <dbReference type="NCBI Taxonomy" id="1736690"/>
    <lineage>
        <taxon>Bacteria</taxon>
        <taxon>Pseudomonadati</taxon>
        <taxon>Pseudomonadota</taxon>
        <taxon>Alphaproteobacteria</taxon>
        <taxon>Sphingomonadales</taxon>
        <taxon>Sphingomonadaceae</taxon>
        <taxon>Sphingomonas</taxon>
    </lineage>
</organism>
<comment type="caution">
    <text evidence="4">The sequence shown here is derived from an EMBL/GenBank/DDBJ whole genome shotgun (WGS) entry which is preliminary data.</text>
</comment>
<reference evidence="4 5" key="1">
    <citation type="submission" date="2024-05" db="EMBL/GenBank/DDBJ databases">
        <authorList>
            <person name="Liu Q."/>
            <person name="Xin Y.-H."/>
        </authorList>
    </citation>
    <scope>NUCLEOTIDE SEQUENCE [LARGE SCALE GENOMIC DNA]</scope>
    <source>
        <strain evidence="4 5">CGMCC 1.15349</strain>
    </source>
</reference>
<feature type="modified residue" description="4-aspartylphosphate" evidence="2">
    <location>
        <position position="59"/>
    </location>
</feature>
<dbReference type="EMBL" id="JBDIMF010000001">
    <property type="protein sequence ID" value="MEN2785783.1"/>
    <property type="molecule type" value="Genomic_DNA"/>
</dbReference>
<evidence type="ECO:0000256" key="1">
    <source>
        <dbReference type="ARBA" id="ARBA00022553"/>
    </source>
</evidence>
<dbReference type="InterPro" id="IPR050595">
    <property type="entry name" value="Bact_response_regulator"/>
</dbReference>
<protein>
    <submittedName>
        <fullName evidence="4">Response regulator</fullName>
    </submittedName>
</protein>
<name>A0ABU9XR87_9SPHN</name>
<keyword evidence="5" id="KW-1185">Reference proteome</keyword>
<dbReference type="InterPro" id="IPR011006">
    <property type="entry name" value="CheY-like_superfamily"/>
</dbReference>
<dbReference type="InterPro" id="IPR001789">
    <property type="entry name" value="Sig_transdc_resp-reg_receiver"/>
</dbReference>
<dbReference type="PANTHER" id="PTHR44591">
    <property type="entry name" value="STRESS RESPONSE REGULATOR PROTEIN 1"/>
    <property type="match status" value="1"/>
</dbReference>
<evidence type="ECO:0000313" key="5">
    <source>
        <dbReference type="Proteomes" id="UP001404104"/>
    </source>
</evidence>
<dbReference type="Gene3D" id="3.40.50.2300">
    <property type="match status" value="1"/>
</dbReference>
<dbReference type="SUPFAM" id="SSF52172">
    <property type="entry name" value="CheY-like"/>
    <property type="match status" value="1"/>
</dbReference>
<feature type="domain" description="Response regulatory" evidence="3">
    <location>
        <begin position="8"/>
        <end position="122"/>
    </location>
</feature>
<gene>
    <name evidence="4" type="ORF">ABC969_05040</name>
</gene>
<dbReference type="Proteomes" id="UP001404104">
    <property type="component" value="Unassembled WGS sequence"/>
</dbReference>
<dbReference type="PROSITE" id="PS50110">
    <property type="entry name" value="RESPONSE_REGULATORY"/>
    <property type="match status" value="1"/>
</dbReference>
<keyword evidence="1 2" id="KW-0597">Phosphoprotein</keyword>
<dbReference type="Pfam" id="PF00072">
    <property type="entry name" value="Response_reg"/>
    <property type="match status" value="1"/>
</dbReference>
<proteinExistence type="predicted"/>
<evidence type="ECO:0000256" key="2">
    <source>
        <dbReference type="PROSITE-ProRule" id="PRU00169"/>
    </source>
</evidence>
<accession>A0ABU9XR87</accession>
<dbReference type="PANTHER" id="PTHR44591:SF3">
    <property type="entry name" value="RESPONSE REGULATORY DOMAIN-CONTAINING PROTEIN"/>
    <property type="match status" value="1"/>
</dbReference>
<dbReference type="RefSeq" id="WP_345863399.1">
    <property type="nucleotide sequence ID" value="NZ_JBDIMF010000001.1"/>
</dbReference>